<sequence length="146" mass="16035">MTTANLTSPFRPGDRVLVACADHAMAETLARACTAAGFAVRIAFDGVAALDKARAFYPTAAVLAMDLRYLDSFQLARALRTIPGCARMRTVALLPAGLALLDRHRAFDYVLRMPREARVRHDRPAEVRPLWVVDGRAMGMRPVLVT</sequence>
<evidence type="ECO:0000259" key="2">
    <source>
        <dbReference type="PROSITE" id="PS50110"/>
    </source>
</evidence>
<reference evidence="3 4" key="1">
    <citation type="journal article" date="2015" name="Stand. Genomic Sci.">
        <title>Genomic Encyclopedia of Bacterial and Archaeal Type Strains, Phase III: the genomes of soil and plant-associated and newly described type strains.</title>
        <authorList>
            <person name="Whitman W.B."/>
            <person name="Woyke T."/>
            <person name="Klenk H.P."/>
            <person name="Zhou Y."/>
            <person name="Lilburn T.G."/>
            <person name="Beck B.J."/>
            <person name="De Vos P."/>
            <person name="Vandamme P."/>
            <person name="Eisen J.A."/>
            <person name="Garrity G."/>
            <person name="Hugenholtz P."/>
            <person name="Kyrpides N.C."/>
        </authorList>
    </citation>
    <scope>NUCLEOTIDE SEQUENCE [LARGE SCALE GENOMIC DNA]</scope>
    <source>
        <strain evidence="3 4">CGMCC 1.10822</strain>
    </source>
</reference>
<accession>A0A562RF40</accession>
<dbReference type="InterPro" id="IPR001789">
    <property type="entry name" value="Sig_transdc_resp-reg_receiver"/>
</dbReference>
<comment type="caution">
    <text evidence="1">Lacks conserved residue(s) required for the propagation of feature annotation.</text>
</comment>
<organism evidence="3 4">
    <name type="scientific">Pseudoduganella lurida</name>
    <dbReference type="NCBI Taxonomy" id="1036180"/>
    <lineage>
        <taxon>Bacteria</taxon>
        <taxon>Pseudomonadati</taxon>
        <taxon>Pseudomonadota</taxon>
        <taxon>Betaproteobacteria</taxon>
        <taxon>Burkholderiales</taxon>
        <taxon>Oxalobacteraceae</taxon>
        <taxon>Telluria group</taxon>
        <taxon>Pseudoduganella</taxon>
    </lineage>
</organism>
<dbReference type="Proteomes" id="UP000318431">
    <property type="component" value="Unassembled WGS sequence"/>
</dbReference>
<dbReference type="InterPro" id="IPR011006">
    <property type="entry name" value="CheY-like_superfamily"/>
</dbReference>
<comment type="caution">
    <text evidence="3">The sequence shown here is derived from an EMBL/GenBank/DDBJ whole genome shotgun (WGS) entry which is preliminary data.</text>
</comment>
<dbReference type="EMBL" id="VLLB01000002">
    <property type="protein sequence ID" value="TWI67675.1"/>
    <property type="molecule type" value="Genomic_DNA"/>
</dbReference>
<proteinExistence type="predicted"/>
<evidence type="ECO:0000313" key="3">
    <source>
        <dbReference type="EMBL" id="TWI67675.1"/>
    </source>
</evidence>
<protein>
    <recommendedName>
        <fullName evidence="2">Response regulatory domain-containing protein</fullName>
    </recommendedName>
</protein>
<evidence type="ECO:0000256" key="1">
    <source>
        <dbReference type="PROSITE-ProRule" id="PRU00169"/>
    </source>
</evidence>
<dbReference type="Gene3D" id="3.40.50.2300">
    <property type="match status" value="1"/>
</dbReference>
<name>A0A562RF40_9BURK</name>
<dbReference type="PROSITE" id="PS50110">
    <property type="entry name" value="RESPONSE_REGULATORY"/>
    <property type="match status" value="1"/>
</dbReference>
<dbReference type="RefSeq" id="WP_145648596.1">
    <property type="nucleotide sequence ID" value="NZ_VLLB01000002.1"/>
</dbReference>
<evidence type="ECO:0000313" key="4">
    <source>
        <dbReference type="Proteomes" id="UP000318431"/>
    </source>
</evidence>
<dbReference type="GO" id="GO:0000160">
    <property type="term" value="P:phosphorelay signal transduction system"/>
    <property type="evidence" value="ECO:0007669"/>
    <property type="project" value="InterPro"/>
</dbReference>
<dbReference type="SUPFAM" id="SSF52172">
    <property type="entry name" value="CheY-like"/>
    <property type="match status" value="1"/>
</dbReference>
<dbReference type="AlphaFoldDB" id="A0A562RF40"/>
<keyword evidence="4" id="KW-1185">Reference proteome</keyword>
<gene>
    <name evidence="3" type="ORF">IP91_01792</name>
</gene>
<feature type="domain" description="Response regulatory" evidence="2">
    <location>
        <begin position="15"/>
        <end position="146"/>
    </location>
</feature>
<dbReference type="OrthoDB" id="8753925at2"/>